<evidence type="ECO:0000313" key="2">
    <source>
        <dbReference type="EMBL" id="EXB36788.1"/>
    </source>
</evidence>
<evidence type="ECO:0000256" key="1">
    <source>
        <dbReference type="SAM" id="MobiDB-lite"/>
    </source>
</evidence>
<name>W9QNE5_9ROSA</name>
<evidence type="ECO:0000313" key="3">
    <source>
        <dbReference type="Proteomes" id="UP000030645"/>
    </source>
</evidence>
<sequence>MNSGANSVNSGALGIHSSNKDLQPSEHELYIDSANRRNLQRSCCNDRGRSDHYRRRRVAVAKKTKEARADMFDI</sequence>
<feature type="compositionally biased region" description="Polar residues" evidence="1">
    <location>
        <begin position="1"/>
        <end position="22"/>
    </location>
</feature>
<organism evidence="2 3">
    <name type="scientific">Morus notabilis</name>
    <dbReference type="NCBI Taxonomy" id="981085"/>
    <lineage>
        <taxon>Eukaryota</taxon>
        <taxon>Viridiplantae</taxon>
        <taxon>Streptophyta</taxon>
        <taxon>Embryophyta</taxon>
        <taxon>Tracheophyta</taxon>
        <taxon>Spermatophyta</taxon>
        <taxon>Magnoliopsida</taxon>
        <taxon>eudicotyledons</taxon>
        <taxon>Gunneridae</taxon>
        <taxon>Pentapetalae</taxon>
        <taxon>rosids</taxon>
        <taxon>fabids</taxon>
        <taxon>Rosales</taxon>
        <taxon>Moraceae</taxon>
        <taxon>Moreae</taxon>
        <taxon>Morus</taxon>
    </lineage>
</organism>
<dbReference type="Proteomes" id="UP000030645">
    <property type="component" value="Unassembled WGS sequence"/>
</dbReference>
<dbReference type="AlphaFoldDB" id="W9QNE5"/>
<accession>W9QNE5</accession>
<keyword evidence="3" id="KW-1185">Reference proteome</keyword>
<feature type="region of interest" description="Disordered" evidence="1">
    <location>
        <begin position="1"/>
        <end position="34"/>
    </location>
</feature>
<gene>
    <name evidence="2" type="ORF">L484_005085</name>
</gene>
<protein>
    <submittedName>
        <fullName evidence="2">Uncharacterized protein</fullName>
    </submittedName>
</protein>
<proteinExistence type="predicted"/>
<dbReference type="EMBL" id="KE343594">
    <property type="protein sequence ID" value="EXB36788.1"/>
    <property type="molecule type" value="Genomic_DNA"/>
</dbReference>
<reference evidence="3" key="1">
    <citation type="submission" date="2013-01" db="EMBL/GenBank/DDBJ databases">
        <title>Draft Genome Sequence of a Mulberry Tree, Morus notabilis C.K. Schneid.</title>
        <authorList>
            <person name="He N."/>
            <person name="Zhao S."/>
        </authorList>
    </citation>
    <scope>NUCLEOTIDE SEQUENCE</scope>
</reference>